<accession>A0AAV7DT64</accession>
<keyword evidence="2" id="KW-1185">Reference proteome</keyword>
<reference evidence="1 2" key="1">
    <citation type="submission" date="2021-07" db="EMBL/GenBank/DDBJ databases">
        <title>The Aristolochia fimbriata genome: insights into angiosperm evolution, floral development and chemical biosynthesis.</title>
        <authorList>
            <person name="Jiao Y."/>
        </authorList>
    </citation>
    <scope>NUCLEOTIDE SEQUENCE [LARGE SCALE GENOMIC DNA]</scope>
    <source>
        <strain evidence="1">IBCAS-2021</strain>
        <tissue evidence="1">Leaf</tissue>
    </source>
</reference>
<gene>
    <name evidence="1" type="ORF">H6P81_020000</name>
</gene>
<dbReference type="EMBL" id="JAINDJ010000008">
    <property type="protein sequence ID" value="KAG9439835.1"/>
    <property type="molecule type" value="Genomic_DNA"/>
</dbReference>
<dbReference type="Proteomes" id="UP000825729">
    <property type="component" value="Unassembled WGS sequence"/>
</dbReference>
<name>A0AAV7DT64_ARIFI</name>
<evidence type="ECO:0000313" key="2">
    <source>
        <dbReference type="Proteomes" id="UP000825729"/>
    </source>
</evidence>
<proteinExistence type="predicted"/>
<sequence length="66" mass="7547">MVYVLTNTRETEDDKSVVRKSKPILGELANAIDERLYYYEQVIELCAKKLRVQLVVMGNALAMILS</sequence>
<organism evidence="1 2">
    <name type="scientific">Aristolochia fimbriata</name>
    <name type="common">White veined hardy Dutchman's pipe vine</name>
    <dbReference type="NCBI Taxonomy" id="158543"/>
    <lineage>
        <taxon>Eukaryota</taxon>
        <taxon>Viridiplantae</taxon>
        <taxon>Streptophyta</taxon>
        <taxon>Embryophyta</taxon>
        <taxon>Tracheophyta</taxon>
        <taxon>Spermatophyta</taxon>
        <taxon>Magnoliopsida</taxon>
        <taxon>Magnoliidae</taxon>
        <taxon>Piperales</taxon>
        <taxon>Aristolochiaceae</taxon>
        <taxon>Aristolochia</taxon>
    </lineage>
</organism>
<dbReference type="AlphaFoldDB" id="A0AAV7DT64"/>
<evidence type="ECO:0000313" key="1">
    <source>
        <dbReference type="EMBL" id="KAG9439835.1"/>
    </source>
</evidence>
<protein>
    <submittedName>
        <fullName evidence="1">Uncharacterized protein</fullName>
    </submittedName>
</protein>
<comment type="caution">
    <text evidence="1">The sequence shown here is derived from an EMBL/GenBank/DDBJ whole genome shotgun (WGS) entry which is preliminary data.</text>
</comment>